<evidence type="ECO:0000313" key="8">
    <source>
        <dbReference type="Proteomes" id="UP000253570"/>
    </source>
</evidence>
<evidence type="ECO:0000256" key="4">
    <source>
        <dbReference type="ARBA" id="ARBA00022989"/>
    </source>
</evidence>
<dbReference type="PANTHER" id="PTHR30482:SF10">
    <property type="entry name" value="HIGH-AFFINITY BRANCHED-CHAIN AMINO ACID TRANSPORT PROTEIN BRAE"/>
    <property type="match status" value="1"/>
</dbReference>
<feature type="transmembrane region" description="Helical" evidence="6">
    <location>
        <begin position="160"/>
        <end position="178"/>
    </location>
</feature>
<keyword evidence="2" id="KW-1003">Cell membrane</keyword>
<feature type="transmembrane region" description="Helical" evidence="6">
    <location>
        <begin position="288"/>
        <end position="309"/>
    </location>
</feature>
<keyword evidence="4 6" id="KW-1133">Transmembrane helix</keyword>
<protein>
    <submittedName>
        <fullName evidence="7">Branched-chain amino acid ABC transporter permease</fullName>
    </submittedName>
</protein>
<sequence length="322" mass="35553">MDSKKIIPLFVLSILILFPLIQFFPAQFGNQNYVLHLMLYAFYYIVMTSSWNIIGGYGGFISVGHNAFLCVGAYIAGYYSIMWGVSPFYLILLAGIGAGLFGFLVGLITLRVRGPSFIISSIALIMILRIILDRWELVGGASGITLPYNSLSIEFSKFPHYYGFLILCLIAIYMNWYVRHSKFGLALRAISHDETRSAVAGINVKYIKVTAFVLSTFLIGCAGAIWADYLTYVRPNIFLIILIAANVVLMVILGGMGTVTGPIIGTIIFIAFNELILSYLGATELNLLFTGLLLVVTLLYFPNGIVGTLKNKGKLPKFLDWG</sequence>
<dbReference type="EMBL" id="QOQD01000016">
    <property type="protein sequence ID" value="RCL72224.1"/>
    <property type="molecule type" value="Genomic_DNA"/>
</dbReference>
<dbReference type="Proteomes" id="UP000253570">
    <property type="component" value="Unassembled WGS sequence"/>
</dbReference>
<dbReference type="InterPro" id="IPR001851">
    <property type="entry name" value="ABC_transp_permease"/>
</dbReference>
<keyword evidence="3 6" id="KW-0812">Transmembrane</keyword>
<feature type="transmembrane region" description="Helical" evidence="6">
    <location>
        <begin position="263"/>
        <end position="282"/>
    </location>
</feature>
<accession>A0A368DKQ1</accession>
<feature type="transmembrane region" description="Helical" evidence="6">
    <location>
        <begin position="33"/>
        <end position="53"/>
    </location>
</feature>
<reference evidence="7 8" key="1">
    <citation type="journal article" date="2018" name="Microbiome">
        <title>Fine metagenomic profile of the Mediterranean stratified and mixed water columns revealed by assembly and recruitment.</title>
        <authorList>
            <person name="Haro-Moreno J.M."/>
            <person name="Lopez-Perez M."/>
            <person name="De La Torre J.R."/>
            <person name="Picazo A."/>
            <person name="Camacho A."/>
            <person name="Rodriguez-Valera F."/>
        </authorList>
    </citation>
    <scope>NUCLEOTIDE SEQUENCE [LARGE SCALE GENOMIC DNA]</scope>
    <source>
        <strain evidence="7">MED-G57</strain>
    </source>
</reference>
<feature type="transmembrane region" description="Helical" evidence="6">
    <location>
        <begin position="60"/>
        <end position="81"/>
    </location>
</feature>
<evidence type="ECO:0000256" key="5">
    <source>
        <dbReference type="ARBA" id="ARBA00023136"/>
    </source>
</evidence>
<proteinExistence type="predicted"/>
<comment type="subcellular location">
    <subcellularLocation>
        <location evidence="1">Cell membrane</location>
        <topology evidence="1">Multi-pass membrane protein</topology>
    </subcellularLocation>
</comment>
<comment type="caution">
    <text evidence="7">The sequence shown here is derived from an EMBL/GenBank/DDBJ whole genome shotgun (WGS) entry which is preliminary data.</text>
</comment>
<evidence type="ECO:0000256" key="3">
    <source>
        <dbReference type="ARBA" id="ARBA00022692"/>
    </source>
</evidence>
<evidence type="ECO:0000256" key="1">
    <source>
        <dbReference type="ARBA" id="ARBA00004651"/>
    </source>
</evidence>
<name>A0A368DKQ1_9PROT</name>
<evidence type="ECO:0000256" key="6">
    <source>
        <dbReference type="SAM" id="Phobius"/>
    </source>
</evidence>
<organism evidence="7 8">
    <name type="scientific">PS1 clade bacterium</name>
    <dbReference type="NCBI Taxonomy" id="2175152"/>
    <lineage>
        <taxon>Bacteria</taxon>
        <taxon>Pseudomonadati</taxon>
        <taxon>Pseudomonadota</taxon>
        <taxon>Alphaproteobacteria</taxon>
        <taxon>PS1 clade</taxon>
    </lineage>
</organism>
<feature type="transmembrane region" description="Helical" evidence="6">
    <location>
        <begin position="87"/>
        <end position="108"/>
    </location>
</feature>
<evidence type="ECO:0000313" key="7">
    <source>
        <dbReference type="EMBL" id="RCL72224.1"/>
    </source>
</evidence>
<feature type="transmembrane region" description="Helical" evidence="6">
    <location>
        <begin position="206"/>
        <end position="225"/>
    </location>
</feature>
<dbReference type="InterPro" id="IPR043428">
    <property type="entry name" value="LivM-like"/>
</dbReference>
<evidence type="ECO:0000256" key="2">
    <source>
        <dbReference type="ARBA" id="ARBA00022475"/>
    </source>
</evidence>
<gene>
    <name evidence="7" type="ORF">DBW71_05775</name>
</gene>
<dbReference type="Pfam" id="PF02653">
    <property type="entry name" value="BPD_transp_2"/>
    <property type="match status" value="1"/>
</dbReference>
<dbReference type="PANTHER" id="PTHR30482">
    <property type="entry name" value="HIGH-AFFINITY BRANCHED-CHAIN AMINO ACID TRANSPORT SYSTEM PERMEASE"/>
    <property type="match status" value="1"/>
</dbReference>
<dbReference type="CDD" id="cd06581">
    <property type="entry name" value="TM_PBP1_LivM_like"/>
    <property type="match status" value="1"/>
</dbReference>
<feature type="transmembrane region" description="Helical" evidence="6">
    <location>
        <begin position="115"/>
        <end position="132"/>
    </location>
</feature>
<feature type="transmembrane region" description="Helical" evidence="6">
    <location>
        <begin position="237"/>
        <end position="256"/>
    </location>
</feature>
<dbReference type="AlphaFoldDB" id="A0A368DKQ1"/>
<dbReference type="GO" id="GO:0015658">
    <property type="term" value="F:branched-chain amino acid transmembrane transporter activity"/>
    <property type="evidence" value="ECO:0007669"/>
    <property type="project" value="InterPro"/>
</dbReference>
<keyword evidence="5 6" id="KW-0472">Membrane</keyword>
<dbReference type="GO" id="GO:0005886">
    <property type="term" value="C:plasma membrane"/>
    <property type="evidence" value="ECO:0007669"/>
    <property type="project" value="UniProtKB-SubCell"/>
</dbReference>